<evidence type="ECO:0000313" key="3">
    <source>
        <dbReference type="Proteomes" id="UP001266305"/>
    </source>
</evidence>
<organism evidence="2 3">
    <name type="scientific">Saguinus oedipus</name>
    <name type="common">Cotton-top tamarin</name>
    <name type="synonym">Oedipomidas oedipus</name>
    <dbReference type="NCBI Taxonomy" id="9490"/>
    <lineage>
        <taxon>Eukaryota</taxon>
        <taxon>Metazoa</taxon>
        <taxon>Chordata</taxon>
        <taxon>Craniata</taxon>
        <taxon>Vertebrata</taxon>
        <taxon>Euteleostomi</taxon>
        <taxon>Mammalia</taxon>
        <taxon>Eutheria</taxon>
        <taxon>Euarchontoglires</taxon>
        <taxon>Primates</taxon>
        <taxon>Haplorrhini</taxon>
        <taxon>Platyrrhini</taxon>
        <taxon>Cebidae</taxon>
        <taxon>Callitrichinae</taxon>
        <taxon>Saguinus</taxon>
    </lineage>
</organism>
<comment type="caution">
    <text evidence="2">The sequence shown here is derived from an EMBL/GenBank/DDBJ whole genome shotgun (WGS) entry which is preliminary data.</text>
</comment>
<protein>
    <submittedName>
        <fullName evidence="2">Uncharacterized protein</fullName>
    </submittedName>
</protein>
<dbReference type="Proteomes" id="UP001266305">
    <property type="component" value="Unassembled WGS sequence"/>
</dbReference>
<accession>A0ABQ9TB14</accession>
<gene>
    <name evidence="2" type="ORF">P7K49_040055</name>
</gene>
<feature type="region of interest" description="Disordered" evidence="1">
    <location>
        <begin position="28"/>
        <end position="110"/>
    </location>
</feature>
<feature type="region of interest" description="Disordered" evidence="1">
    <location>
        <begin position="209"/>
        <end position="251"/>
    </location>
</feature>
<reference evidence="2 3" key="1">
    <citation type="submission" date="2023-05" db="EMBL/GenBank/DDBJ databases">
        <title>B98-5 Cell Line De Novo Hybrid Assembly: An Optical Mapping Approach.</title>
        <authorList>
            <person name="Kananen K."/>
            <person name="Auerbach J.A."/>
            <person name="Kautto E."/>
            <person name="Blachly J.S."/>
        </authorList>
    </citation>
    <scope>NUCLEOTIDE SEQUENCE [LARGE SCALE GENOMIC DNA]</scope>
    <source>
        <strain evidence="2">B95-8</strain>
        <tissue evidence="2">Cell line</tissue>
    </source>
</reference>
<evidence type="ECO:0000256" key="1">
    <source>
        <dbReference type="SAM" id="MobiDB-lite"/>
    </source>
</evidence>
<proteinExistence type="predicted"/>
<dbReference type="EMBL" id="JASSZA010000049">
    <property type="protein sequence ID" value="KAK2081918.1"/>
    <property type="molecule type" value="Genomic_DNA"/>
</dbReference>
<evidence type="ECO:0000313" key="2">
    <source>
        <dbReference type="EMBL" id="KAK2081918.1"/>
    </source>
</evidence>
<sequence>MGWKGVFGTSRLGIGKLWDLGGLDPEGSAFRGHEGREAGGSRGGAVAPPSGKILELAGQPHSHRSLREVRQRRHTANINNERPSATKSTELSSRDRSQLSPRNLWARSGNPHCLPGAELAEFYLQGTGSPSPGLAPASPPQHTTPPLGLQTATASHSSQNESESSSTQVMKILMCLLHAWALECPRLSCRVLVATSGCGLREKRRNLSWRRKGRRGGEKQAGSSQSKGHRGGWVGGRDRERVKPLSSPSNAHWFQGTHKPLRWLSPNTTPNLCPCLLFFFDKEN</sequence>
<keyword evidence="3" id="KW-1185">Reference proteome</keyword>
<feature type="region of interest" description="Disordered" evidence="1">
    <location>
        <begin position="124"/>
        <end position="165"/>
    </location>
</feature>
<feature type="compositionally biased region" description="Polar residues" evidence="1">
    <location>
        <begin position="76"/>
        <end position="91"/>
    </location>
</feature>
<feature type="compositionally biased region" description="Low complexity" evidence="1">
    <location>
        <begin position="155"/>
        <end position="165"/>
    </location>
</feature>
<name>A0ABQ9TB14_SAGOE</name>